<keyword evidence="3" id="KW-1185">Reference proteome</keyword>
<dbReference type="SUPFAM" id="SSF55874">
    <property type="entry name" value="ATPase domain of HSP90 chaperone/DNA topoisomerase II/histidine kinase"/>
    <property type="match status" value="1"/>
</dbReference>
<organism evidence="2 3">
    <name type="scientific">Candidatus Cryosericum septentrionale</name>
    <dbReference type="NCBI Taxonomy" id="2290913"/>
    <lineage>
        <taxon>Bacteria</taxon>
        <taxon>Pseudomonadati</taxon>
        <taxon>Caldisericota/Cryosericota group</taxon>
        <taxon>Candidatus Cryosericota</taxon>
        <taxon>Candidatus Cryosericia</taxon>
        <taxon>Candidatus Cryosericales</taxon>
        <taxon>Candidatus Cryosericaceae</taxon>
        <taxon>Candidatus Cryosericum</taxon>
    </lineage>
</organism>
<evidence type="ECO:0000313" key="2">
    <source>
        <dbReference type="EMBL" id="RIE17672.1"/>
    </source>
</evidence>
<dbReference type="EMBL" id="QXIY01000001">
    <property type="protein sequence ID" value="RIE17672.1"/>
    <property type="molecule type" value="Genomic_DNA"/>
</dbReference>
<accession>A0A398DPW0</accession>
<dbReference type="Pfam" id="PF13589">
    <property type="entry name" value="HATPase_c_3"/>
    <property type="match status" value="1"/>
</dbReference>
<sequence>MESLSGLAWERGQGNMSQIPFEFPNKTKVMSLLASVYEDPRVALAEFIVNSMDAGASVVALEAASGKINSISVRDDGCGMSEGEMERVVRNLGNSIKTNEDELRKRRIDPSKVIGKMGIGILGYQSFARKAVFISKIDDGGAVWRLSMEAGKPNAEILPALLRDKERLADVPHGTVVELVDISRDIMRLFSRRTLQQYLEKNFADLLRRDGAAAVMIGGDRVVPPPLAGTPFSLMAVPIGEYGRVDLSLSIVASGVSAGDGVAVSSKGRVVVKEIIRIPEFQHSPWTDGVLHGSVEAPFLTVAPTRGMYIRNDGFEAFVRGILSIESRLSQEVEQARARRAEEQQSNVLRRLREAVGLALRDLELEAARSEAHRPGGPGTTERSGSTPGEHKGAHEGGSNHRPPSEGAERRQNRSQLYLEWQHLGTPVHSKLGEGGRIILNYDCPEYAEECAIPSGQRAYRYITKLVAKELAKRNYGDADTDEVMEQAVEIELRILKYLGFARD</sequence>
<evidence type="ECO:0000256" key="1">
    <source>
        <dbReference type="SAM" id="MobiDB-lite"/>
    </source>
</evidence>
<dbReference type="Proteomes" id="UP000266113">
    <property type="component" value="Unassembled WGS sequence"/>
</dbReference>
<dbReference type="InterPro" id="IPR036890">
    <property type="entry name" value="HATPase_C_sf"/>
</dbReference>
<feature type="compositionally biased region" description="Basic and acidic residues" evidence="1">
    <location>
        <begin position="389"/>
        <end position="412"/>
    </location>
</feature>
<name>A0A398DPW0_9BACT</name>
<gene>
    <name evidence="2" type="ORF">SMC1_00370</name>
</gene>
<reference evidence="2 3" key="1">
    <citation type="submission" date="2018-09" db="EMBL/GenBank/DDBJ databases">
        <title>Discovery and Ecogenomic Context for Candidatus Cryosericales, a Global Caldiserica Order Active in Thawing Permafrost.</title>
        <authorList>
            <person name="Martinez M.A."/>
            <person name="Woodcroft B.J."/>
            <person name="Ignacio Espinoza J.C."/>
            <person name="Zayed A."/>
            <person name="Singleton C.M."/>
            <person name="Boyd J."/>
            <person name="Li Y.-F."/>
            <person name="Purvine S."/>
            <person name="Maughan H."/>
            <person name="Hodgkins S.B."/>
            <person name="Anderson D."/>
            <person name="Sederholm M."/>
            <person name="Temperton B."/>
            <person name="Saleska S.R."/>
            <person name="Tyson G.W."/>
            <person name="Rich V.I."/>
        </authorList>
    </citation>
    <scope>NUCLEOTIDE SEQUENCE [LARGE SCALE GENOMIC DNA]</scope>
    <source>
        <strain evidence="2 3">SMC1</strain>
    </source>
</reference>
<evidence type="ECO:0000313" key="3">
    <source>
        <dbReference type="Proteomes" id="UP000266113"/>
    </source>
</evidence>
<dbReference type="OrthoDB" id="9763467at2"/>
<dbReference type="AlphaFoldDB" id="A0A398DPW0"/>
<comment type="caution">
    <text evidence="2">The sequence shown here is derived from an EMBL/GenBank/DDBJ whole genome shotgun (WGS) entry which is preliminary data.</text>
</comment>
<evidence type="ECO:0008006" key="4">
    <source>
        <dbReference type="Google" id="ProtNLM"/>
    </source>
</evidence>
<dbReference type="Gene3D" id="3.30.565.10">
    <property type="entry name" value="Histidine kinase-like ATPase, C-terminal domain"/>
    <property type="match status" value="1"/>
</dbReference>
<protein>
    <recommendedName>
        <fullName evidence="4">ATP-binding protein</fullName>
    </recommendedName>
</protein>
<feature type="region of interest" description="Disordered" evidence="1">
    <location>
        <begin position="367"/>
        <end position="412"/>
    </location>
</feature>
<proteinExistence type="predicted"/>